<dbReference type="SUPFAM" id="SSF54637">
    <property type="entry name" value="Thioesterase/thiol ester dehydrase-isomerase"/>
    <property type="match status" value="3"/>
</dbReference>
<name>A0AAD9IMQ3_PROWI</name>
<evidence type="ECO:0000256" key="2">
    <source>
        <dbReference type="ARBA" id="ARBA00022801"/>
    </source>
</evidence>
<reference evidence="4" key="1">
    <citation type="submission" date="2021-01" db="EMBL/GenBank/DDBJ databases">
        <authorList>
            <person name="Eckstrom K.M.E."/>
        </authorList>
    </citation>
    <scope>NUCLEOTIDE SEQUENCE</scope>
    <source>
        <strain evidence="4">UVCC 0001</strain>
    </source>
</reference>
<dbReference type="AlphaFoldDB" id="A0AAD9IMQ3"/>
<gene>
    <name evidence="4" type="ORF">QBZ16_000384</name>
</gene>
<proteinExistence type="inferred from homology"/>
<organism evidence="4 5">
    <name type="scientific">Prototheca wickerhamii</name>
    <dbReference type="NCBI Taxonomy" id="3111"/>
    <lineage>
        <taxon>Eukaryota</taxon>
        <taxon>Viridiplantae</taxon>
        <taxon>Chlorophyta</taxon>
        <taxon>core chlorophytes</taxon>
        <taxon>Trebouxiophyceae</taxon>
        <taxon>Chlorellales</taxon>
        <taxon>Chlorellaceae</taxon>
        <taxon>Prototheca</taxon>
    </lineage>
</organism>
<dbReference type="GO" id="GO:0047617">
    <property type="term" value="F:fatty acyl-CoA hydrolase activity"/>
    <property type="evidence" value="ECO:0007669"/>
    <property type="project" value="InterPro"/>
</dbReference>
<dbReference type="Pfam" id="PF03061">
    <property type="entry name" value="4HBT"/>
    <property type="match status" value="3"/>
</dbReference>
<comment type="similarity">
    <text evidence="1">Belongs to the thioesterase PaaI family.</text>
</comment>
<evidence type="ECO:0000313" key="4">
    <source>
        <dbReference type="EMBL" id="KAK2080531.1"/>
    </source>
</evidence>
<dbReference type="PANTHER" id="PTHR21660:SF1">
    <property type="entry name" value="ACYL-COENZYME A THIOESTERASE 13"/>
    <property type="match status" value="1"/>
</dbReference>
<dbReference type="InterPro" id="IPR006683">
    <property type="entry name" value="Thioestr_dom"/>
</dbReference>
<dbReference type="EMBL" id="JASFZW010000001">
    <property type="protein sequence ID" value="KAK2080531.1"/>
    <property type="molecule type" value="Genomic_DNA"/>
</dbReference>
<evidence type="ECO:0000256" key="1">
    <source>
        <dbReference type="ARBA" id="ARBA00008324"/>
    </source>
</evidence>
<dbReference type="NCBIfam" id="TIGR00369">
    <property type="entry name" value="unchar_dom_1"/>
    <property type="match status" value="2"/>
</dbReference>
<dbReference type="PANTHER" id="PTHR21660">
    <property type="entry name" value="THIOESTERASE SUPERFAMILY MEMBER-RELATED"/>
    <property type="match status" value="1"/>
</dbReference>
<comment type="caution">
    <text evidence="4">The sequence shown here is derived from an EMBL/GenBank/DDBJ whole genome shotgun (WGS) entry which is preliminary data.</text>
</comment>
<dbReference type="InterPro" id="IPR003736">
    <property type="entry name" value="PAAI_dom"/>
</dbReference>
<dbReference type="InterPro" id="IPR029069">
    <property type="entry name" value="HotDog_dom_sf"/>
</dbReference>
<evidence type="ECO:0000313" key="5">
    <source>
        <dbReference type="Proteomes" id="UP001255856"/>
    </source>
</evidence>
<protein>
    <recommendedName>
        <fullName evidence="3">Thioesterase domain-containing protein</fullName>
    </recommendedName>
</protein>
<evidence type="ECO:0000259" key="3">
    <source>
        <dbReference type="Pfam" id="PF03061"/>
    </source>
</evidence>
<feature type="domain" description="Thioesterase" evidence="3">
    <location>
        <begin position="206"/>
        <end position="259"/>
    </location>
</feature>
<feature type="domain" description="Thioesterase" evidence="3">
    <location>
        <begin position="323"/>
        <end position="394"/>
    </location>
</feature>
<accession>A0AAD9IMQ3</accession>
<dbReference type="Gene3D" id="3.10.129.10">
    <property type="entry name" value="Hotdog Thioesterase"/>
    <property type="match status" value="3"/>
</dbReference>
<keyword evidence="2" id="KW-0378">Hydrolase</keyword>
<keyword evidence="5" id="KW-1185">Reference proteome</keyword>
<feature type="domain" description="Thioesterase" evidence="3">
    <location>
        <begin position="58"/>
        <end position="131"/>
    </location>
</feature>
<dbReference type="InterPro" id="IPR039298">
    <property type="entry name" value="ACOT13"/>
</dbReference>
<dbReference type="CDD" id="cd03443">
    <property type="entry name" value="PaaI_thioesterase"/>
    <property type="match status" value="3"/>
</dbReference>
<dbReference type="Proteomes" id="UP001255856">
    <property type="component" value="Unassembled WGS sequence"/>
</dbReference>
<sequence>MNSPERALSFLEFNLGAREGGKPVQFESLTLSNLYGFETGDGTLTCYLDVTEELQNRYGTLHGGCIATLVDIIGTAAQLTKYDRSGVSTNISVNYYRPAKGYRTVKIVGEVIKVGRSLHTIEVSVRDKETDQLLAKGIHIKTMTEAPTNLLAMAETFLERSSRAVREDGKPAIFDASALQGIYDIKARPGAITARMKVLEGHRNFMGNLHGGCTATLVDVVGSAALCTTTAKPHVSLSITTNYLRGAPLGSTIRVEAVVGTMAPSIDLTRAARFVNFTTKAKDKEGQPICFDAASLEGIYDVTAEEGAVTCYLRVGLRHRNLMGNLHGGCTAAMVDVIGSAALMTLVEVNHVSLSITTNYLRPAPVGSIVRIEAKVLKPGASVNTIEVFFYDDASGKLLLVEDDKFPGSVTLKQIPKL</sequence>